<organism evidence="1">
    <name type="scientific">Anguilla anguilla</name>
    <name type="common">European freshwater eel</name>
    <name type="synonym">Muraena anguilla</name>
    <dbReference type="NCBI Taxonomy" id="7936"/>
    <lineage>
        <taxon>Eukaryota</taxon>
        <taxon>Metazoa</taxon>
        <taxon>Chordata</taxon>
        <taxon>Craniata</taxon>
        <taxon>Vertebrata</taxon>
        <taxon>Euteleostomi</taxon>
        <taxon>Actinopterygii</taxon>
        <taxon>Neopterygii</taxon>
        <taxon>Teleostei</taxon>
        <taxon>Anguilliformes</taxon>
        <taxon>Anguillidae</taxon>
        <taxon>Anguilla</taxon>
    </lineage>
</organism>
<protein>
    <submittedName>
        <fullName evidence="1">Uncharacterized protein</fullName>
    </submittedName>
</protein>
<sequence>MFQINKIWCLEILMKMSYDYISEKCILIAFSNQMFFKLFAH</sequence>
<reference evidence="1" key="2">
    <citation type="journal article" date="2015" name="Fish Shellfish Immunol.">
        <title>Early steps in the European eel (Anguilla anguilla)-Vibrio vulnificus interaction in the gills: Role of the RtxA13 toxin.</title>
        <authorList>
            <person name="Callol A."/>
            <person name="Pajuelo D."/>
            <person name="Ebbesson L."/>
            <person name="Teles M."/>
            <person name="MacKenzie S."/>
            <person name="Amaro C."/>
        </authorList>
    </citation>
    <scope>NUCLEOTIDE SEQUENCE</scope>
</reference>
<reference evidence="1" key="1">
    <citation type="submission" date="2014-11" db="EMBL/GenBank/DDBJ databases">
        <authorList>
            <person name="Amaro Gonzalez C."/>
        </authorList>
    </citation>
    <scope>NUCLEOTIDE SEQUENCE</scope>
</reference>
<accession>A0A0E9WM09</accession>
<evidence type="ECO:0000313" key="1">
    <source>
        <dbReference type="EMBL" id="JAH91372.1"/>
    </source>
</evidence>
<dbReference type="EMBL" id="GBXM01017205">
    <property type="protein sequence ID" value="JAH91372.1"/>
    <property type="molecule type" value="Transcribed_RNA"/>
</dbReference>
<dbReference type="AlphaFoldDB" id="A0A0E9WM09"/>
<proteinExistence type="predicted"/>
<name>A0A0E9WM09_ANGAN</name>